<organism evidence="1 2">
    <name type="scientific">Burkholderia vietnamiensis (strain G4 / LMG 22486)</name>
    <name type="common">Burkholderia cepacia (strain R1808)</name>
    <dbReference type="NCBI Taxonomy" id="269482"/>
    <lineage>
        <taxon>Bacteria</taxon>
        <taxon>Pseudomonadati</taxon>
        <taxon>Pseudomonadota</taxon>
        <taxon>Betaproteobacteria</taxon>
        <taxon>Burkholderiales</taxon>
        <taxon>Burkholderiaceae</taxon>
        <taxon>Burkholderia</taxon>
        <taxon>Burkholderia cepacia complex</taxon>
    </lineage>
</organism>
<name>A4JWC2_BURVG</name>
<dbReference type="Proteomes" id="UP000002287">
    <property type="component" value="Plasmid pBVIE05"/>
</dbReference>
<dbReference type="EMBL" id="CP000621">
    <property type="protein sequence ID" value="ABO60575.1"/>
    <property type="molecule type" value="Genomic_DNA"/>
</dbReference>
<evidence type="ECO:0000313" key="1">
    <source>
        <dbReference type="EMBL" id="ABO60575.1"/>
    </source>
</evidence>
<geneLocation type="plasmid" evidence="1 2">
    <name>pBVIE05</name>
</geneLocation>
<dbReference type="KEGG" id="bvi:Bcep1808_7705"/>
<reference evidence="1 2" key="1">
    <citation type="submission" date="2007-03" db="EMBL/GenBank/DDBJ databases">
        <title>Complete sequence of plasmid pBVIE05 of Burkholderia vietnamiensis G4.</title>
        <authorList>
            <consortium name="US DOE Joint Genome Institute"/>
            <person name="Copeland A."/>
            <person name="Lucas S."/>
            <person name="Lapidus A."/>
            <person name="Barry K."/>
            <person name="Detter J.C."/>
            <person name="Glavina del Rio T."/>
            <person name="Hammon N."/>
            <person name="Israni S."/>
            <person name="Dalin E."/>
            <person name="Tice H."/>
            <person name="Pitluck S."/>
            <person name="Chain P."/>
            <person name="Malfatti S."/>
            <person name="Shin M."/>
            <person name="Vergez L."/>
            <person name="Schmutz J."/>
            <person name="Larimer F."/>
            <person name="Land M."/>
            <person name="Hauser L."/>
            <person name="Kyrpides N."/>
            <person name="Tiedje J."/>
            <person name="Richardson P."/>
        </authorList>
    </citation>
    <scope>NUCLEOTIDE SEQUENCE [LARGE SCALE GENOMIC DNA]</scope>
    <source>
        <strain evidence="2">G4 / LMG 22486</strain>
        <plasmid evidence="1 2">pBVIE05</plasmid>
    </source>
</reference>
<accession>A4JWC2</accession>
<keyword evidence="1" id="KW-0614">Plasmid</keyword>
<protein>
    <submittedName>
        <fullName evidence="1">Uncharacterized protein</fullName>
    </submittedName>
</protein>
<gene>
    <name evidence="1" type="ordered locus">Bcep1808_7705</name>
</gene>
<sequence>MDDNRERLLRERIAKLESTLTFYDRRFNTNAADEERKRLAALESALDDVLCSHPTDDPAMILVKAGLSPERGAEILILLNKKFAT</sequence>
<evidence type="ECO:0000313" key="2">
    <source>
        <dbReference type="Proteomes" id="UP000002287"/>
    </source>
</evidence>
<dbReference type="AlphaFoldDB" id="A4JWC2"/>
<dbReference type="HOGENOM" id="CLU_2506438_0_0_4"/>
<proteinExistence type="predicted"/>